<keyword evidence="8" id="KW-1185">Reference proteome</keyword>
<dbReference type="InterPro" id="IPR052166">
    <property type="entry name" value="Diverse_Acyl-CoA_DH"/>
</dbReference>
<comment type="cofactor">
    <cofactor evidence="1">
        <name>FAD</name>
        <dbReference type="ChEBI" id="CHEBI:57692"/>
    </cofactor>
</comment>
<dbReference type="OrthoDB" id="9764895at2"/>
<dbReference type="AlphaFoldDB" id="A0A246JL67"/>
<dbReference type="InterPro" id="IPR025878">
    <property type="entry name" value="Acyl-CoA_dh-like_C_dom"/>
</dbReference>
<evidence type="ECO:0000259" key="6">
    <source>
        <dbReference type="Pfam" id="PF12806"/>
    </source>
</evidence>
<dbReference type="InterPro" id="IPR036250">
    <property type="entry name" value="AcylCo_DH-like_C"/>
</dbReference>
<dbReference type="Pfam" id="PF00441">
    <property type="entry name" value="Acyl-CoA_dh_1"/>
    <property type="match status" value="1"/>
</dbReference>
<dbReference type="RefSeq" id="WP_088382531.1">
    <property type="nucleotide sequence ID" value="NZ_NIOF01000001.1"/>
</dbReference>
<dbReference type="InterPro" id="IPR009100">
    <property type="entry name" value="AcylCoA_DH/oxidase_NM_dom_sf"/>
</dbReference>
<dbReference type="InterPro" id="IPR046373">
    <property type="entry name" value="Acyl-CoA_Oxase/DH_mid-dom_sf"/>
</dbReference>
<accession>A0A246JL67</accession>
<dbReference type="Proteomes" id="UP000197468">
    <property type="component" value="Unassembled WGS sequence"/>
</dbReference>
<keyword evidence="4" id="KW-0274">FAD</keyword>
<dbReference type="Gene3D" id="1.20.140.10">
    <property type="entry name" value="Butyryl-CoA Dehydrogenase, subunit A, domain 3"/>
    <property type="match status" value="1"/>
</dbReference>
<dbReference type="PANTHER" id="PTHR42803:SF3">
    <property type="entry name" value="ACYL-COA DEHYDROGENASE-RELATED"/>
    <property type="match status" value="1"/>
</dbReference>
<feature type="domain" description="Acetyl-CoA dehydrogenase-like C-terminal" evidence="6">
    <location>
        <begin position="484"/>
        <end position="594"/>
    </location>
</feature>
<gene>
    <name evidence="7" type="ORF">CDN99_02585</name>
</gene>
<dbReference type="SUPFAM" id="SSF56645">
    <property type="entry name" value="Acyl-CoA dehydrogenase NM domain-like"/>
    <property type="match status" value="1"/>
</dbReference>
<dbReference type="Gene3D" id="2.40.110.10">
    <property type="entry name" value="Butyryl-CoA Dehydrogenase, subunit A, domain 2"/>
    <property type="match status" value="1"/>
</dbReference>
<evidence type="ECO:0000256" key="4">
    <source>
        <dbReference type="ARBA" id="ARBA00022827"/>
    </source>
</evidence>
<dbReference type="InterPro" id="IPR037069">
    <property type="entry name" value="AcylCoA_DH/ox_N_sf"/>
</dbReference>
<dbReference type="PANTHER" id="PTHR42803">
    <property type="entry name" value="ACYL-COA DEHYDROGENASE"/>
    <property type="match status" value="1"/>
</dbReference>
<dbReference type="EMBL" id="NIOF01000001">
    <property type="protein sequence ID" value="OWQ93386.1"/>
    <property type="molecule type" value="Genomic_DNA"/>
</dbReference>
<name>A0A246JL67_9BURK</name>
<protein>
    <submittedName>
        <fullName evidence="7">Acyl-CoA dehydrogenase</fullName>
    </submittedName>
</protein>
<reference evidence="7 8" key="1">
    <citation type="journal article" date="2008" name="Int. J. Syst. Evol. Microbiol.">
        <title>Description of Roseateles aquatilis sp. nov. and Roseateles terrae sp. nov., in the class Betaproteobacteria, and emended description of the genus Roseateles.</title>
        <authorList>
            <person name="Gomila M."/>
            <person name="Bowien B."/>
            <person name="Falsen E."/>
            <person name="Moore E.R."/>
            <person name="Lalucat J."/>
        </authorList>
    </citation>
    <scope>NUCLEOTIDE SEQUENCE [LARGE SCALE GENOMIC DNA]</scope>
    <source>
        <strain evidence="7 8">CCUG 48205</strain>
    </source>
</reference>
<keyword evidence="3" id="KW-0285">Flavoprotein</keyword>
<dbReference type="InterPro" id="IPR009075">
    <property type="entry name" value="AcylCo_DH/oxidase_C"/>
</dbReference>
<proteinExistence type="inferred from homology"/>
<dbReference type="GO" id="GO:0016627">
    <property type="term" value="F:oxidoreductase activity, acting on the CH-CH group of donors"/>
    <property type="evidence" value="ECO:0007669"/>
    <property type="project" value="InterPro"/>
</dbReference>
<organism evidence="7 8">
    <name type="scientific">Roseateles aquatilis</name>
    <dbReference type="NCBI Taxonomy" id="431061"/>
    <lineage>
        <taxon>Bacteria</taxon>
        <taxon>Pseudomonadati</taxon>
        <taxon>Pseudomonadota</taxon>
        <taxon>Betaproteobacteria</taxon>
        <taxon>Burkholderiales</taxon>
        <taxon>Sphaerotilaceae</taxon>
        <taxon>Roseateles</taxon>
    </lineage>
</organism>
<comment type="caution">
    <text evidence="7">The sequence shown here is derived from an EMBL/GenBank/DDBJ whole genome shotgun (WGS) entry which is preliminary data.</text>
</comment>
<sequence length="605" mass="66049">MRQTLEFLLYDWLKVQDLGRRERFSDHSRETFDAVFDTCEKIARDKFAPFNRLTDTEEPRFDGERVHLPRATHEALAAYVGSGMLAAAQDHAYGGMQLPCVVEMAANCFFSKASVAMGGYAMLTNGNANLLMAHGTPRQRDVFAMNEFSGRWFGTMCLSEPQAGSSLSDVATRAEPDGTDFEADPLGPRYRLTGNKMWISGGEHEITENIVHLVLAKIPGPDGKPLPGTTGISLFIVPKHLVDTDARLTGERNDVALAGLNHKLGYRGTTNCLLNFGEGRFTPGGRRGAVGYLVGKPGEGLRCMFHMMNEARIGVGLGAVMLGYAGYEASLAYARQRPQGRPVTSGGKDASRPQQLIVEHADVKRMLLAQKSYVEGGLALELFCARLVDEQHTGAPDDAAAAKLLLEVLIPIAKSWPSEWCLEANSLAIQVLGGYGYTRDFPVEQYWRDNRLNMIHEGTHGIQALDLLGRKVVMDGGRALLALAGRIGETAQRAGQVAGLAEAANELGAALAAVGGATKKAWSTGDPEEALANATPYLQAFGHLVLAWVWLDVALALDGRDDDFAQGKRAAQRYFFAYELPRIHAWLGVVARREPLTREMRDAWF</sequence>
<dbReference type="GO" id="GO:0050660">
    <property type="term" value="F:flavin adenine dinucleotide binding"/>
    <property type="evidence" value="ECO:0007669"/>
    <property type="project" value="InterPro"/>
</dbReference>
<evidence type="ECO:0000256" key="1">
    <source>
        <dbReference type="ARBA" id="ARBA00001974"/>
    </source>
</evidence>
<feature type="domain" description="Acyl-CoA dehydrogenase/oxidase C-terminal" evidence="5">
    <location>
        <begin position="298"/>
        <end position="466"/>
    </location>
</feature>
<dbReference type="SUPFAM" id="SSF47203">
    <property type="entry name" value="Acyl-CoA dehydrogenase C-terminal domain-like"/>
    <property type="match status" value="1"/>
</dbReference>
<comment type="similarity">
    <text evidence="2">Belongs to the acyl-CoA dehydrogenase family.</text>
</comment>
<evidence type="ECO:0000256" key="3">
    <source>
        <dbReference type="ARBA" id="ARBA00022630"/>
    </source>
</evidence>
<evidence type="ECO:0000256" key="2">
    <source>
        <dbReference type="ARBA" id="ARBA00009347"/>
    </source>
</evidence>
<evidence type="ECO:0000313" key="8">
    <source>
        <dbReference type="Proteomes" id="UP000197468"/>
    </source>
</evidence>
<dbReference type="Gene3D" id="1.10.540.10">
    <property type="entry name" value="Acyl-CoA dehydrogenase/oxidase, N-terminal domain"/>
    <property type="match status" value="1"/>
</dbReference>
<evidence type="ECO:0000259" key="5">
    <source>
        <dbReference type="Pfam" id="PF00441"/>
    </source>
</evidence>
<dbReference type="Pfam" id="PF12806">
    <property type="entry name" value="Acyl-CoA_dh_C"/>
    <property type="match status" value="1"/>
</dbReference>
<evidence type="ECO:0000313" key="7">
    <source>
        <dbReference type="EMBL" id="OWQ93386.1"/>
    </source>
</evidence>